<dbReference type="Pfam" id="PF00083">
    <property type="entry name" value="Sugar_tr"/>
    <property type="match status" value="1"/>
</dbReference>
<feature type="domain" description="Major facilitator superfamily (MFS) profile" evidence="10">
    <location>
        <begin position="16"/>
        <end position="487"/>
    </location>
</feature>
<dbReference type="AlphaFoldDB" id="A0A1B7NP24"/>
<dbReference type="InterPro" id="IPR003663">
    <property type="entry name" value="Sugar/inositol_transpt"/>
</dbReference>
<proteinExistence type="inferred from homology"/>
<dbReference type="EMBL" id="LGUA01001462">
    <property type="protein sequence ID" value="OAX78528.1"/>
    <property type="molecule type" value="Genomic_DNA"/>
</dbReference>
<dbReference type="GO" id="GO:0016020">
    <property type="term" value="C:membrane"/>
    <property type="evidence" value="ECO:0007669"/>
    <property type="project" value="UniProtKB-SubCell"/>
</dbReference>
<feature type="compositionally biased region" description="Low complexity" evidence="8">
    <location>
        <begin position="545"/>
        <end position="554"/>
    </location>
</feature>
<dbReference type="SUPFAM" id="SSF103473">
    <property type="entry name" value="MFS general substrate transporter"/>
    <property type="match status" value="1"/>
</dbReference>
<protein>
    <recommendedName>
        <fullName evidence="10">Major facilitator superfamily (MFS) profile domain-containing protein</fullName>
    </recommendedName>
</protein>
<feature type="transmembrane region" description="Helical" evidence="9">
    <location>
        <begin position="465"/>
        <end position="483"/>
    </location>
</feature>
<evidence type="ECO:0000256" key="4">
    <source>
        <dbReference type="ARBA" id="ARBA00022692"/>
    </source>
</evidence>
<dbReference type="PROSITE" id="PS00216">
    <property type="entry name" value="SUGAR_TRANSPORT_1"/>
    <property type="match status" value="2"/>
</dbReference>
<comment type="similarity">
    <text evidence="2 7">Belongs to the major facilitator superfamily. Sugar transporter (TC 2.A.1.1) family.</text>
</comment>
<comment type="subcellular location">
    <subcellularLocation>
        <location evidence="1">Membrane</location>
        <topology evidence="1">Multi-pass membrane protein</topology>
    </subcellularLocation>
</comment>
<feature type="transmembrane region" description="Helical" evidence="9">
    <location>
        <begin position="77"/>
        <end position="95"/>
    </location>
</feature>
<reference evidence="11 12" key="1">
    <citation type="submission" date="2015-07" db="EMBL/GenBank/DDBJ databases">
        <title>Emmonsia species relationships and genome sequence.</title>
        <authorList>
            <person name="Cuomo C.A."/>
            <person name="Schwartz I.S."/>
            <person name="Kenyon C."/>
            <person name="de Hoog G.S."/>
            <person name="Govender N.P."/>
            <person name="Botha A."/>
            <person name="Moreno L."/>
            <person name="de Vries M."/>
            <person name="Munoz J.F."/>
            <person name="Stielow J.B."/>
        </authorList>
    </citation>
    <scope>NUCLEOTIDE SEQUENCE [LARGE SCALE GENOMIC DNA]</scope>
    <source>
        <strain evidence="11 12">CBS 136260</strain>
    </source>
</reference>
<feature type="transmembrane region" description="Helical" evidence="9">
    <location>
        <begin position="133"/>
        <end position="150"/>
    </location>
</feature>
<keyword evidence="3 7" id="KW-0813">Transport</keyword>
<keyword evidence="6 9" id="KW-0472">Membrane</keyword>
<feature type="transmembrane region" description="Helical" evidence="9">
    <location>
        <begin position="434"/>
        <end position="453"/>
    </location>
</feature>
<keyword evidence="12" id="KW-1185">Reference proteome</keyword>
<feature type="transmembrane region" description="Helical" evidence="9">
    <location>
        <begin position="320"/>
        <end position="342"/>
    </location>
</feature>
<dbReference type="FunFam" id="1.20.1250.20:FF:000026">
    <property type="entry name" value="MFS quinate transporter QutD"/>
    <property type="match status" value="1"/>
</dbReference>
<evidence type="ECO:0000256" key="5">
    <source>
        <dbReference type="ARBA" id="ARBA00022989"/>
    </source>
</evidence>
<accession>A0A1B7NP24</accession>
<evidence type="ECO:0000256" key="9">
    <source>
        <dbReference type="SAM" id="Phobius"/>
    </source>
</evidence>
<feature type="transmembrane region" description="Helical" evidence="9">
    <location>
        <begin position="107"/>
        <end position="127"/>
    </location>
</feature>
<feature type="transmembrane region" description="Helical" evidence="9">
    <location>
        <begin position="398"/>
        <end position="422"/>
    </location>
</feature>
<dbReference type="InterPro" id="IPR005829">
    <property type="entry name" value="Sugar_transporter_CS"/>
</dbReference>
<feature type="transmembrane region" description="Helical" evidence="9">
    <location>
        <begin position="12"/>
        <end position="29"/>
    </location>
</feature>
<gene>
    <name evidence="11" type="ORF">ACJ72_07163</name>
</gene>
<dbReference type="Gene3D" id="1.20.1250.20">
    <property type="entry name" value="MFS general substrate transporter like domains"/>
    <property type="match status" value="1"/>
</dbReference>
<feature type="compositionally biased region" description="Low complexity" evidence="8">
    <location>
        <begin position="582"/>
        <end position="597"/>
    </location>
</feature>
<evidence type="ECO:0000256" key="2">
    <source>
        <dbReference type="ARBA" id="ARBA00010992"/>
    </source>
</evidence>
<feature type="transmembrane region" description="Helical" evidence="9">
    <location>
        <begin position="286"/>
        <end position="308"/>
    </location>
</feature>
<comment type="caution">
    <text evidence="11">The sequence shown here is derived from an EMBL/GenBank/DDBJ whole genome shotgun (WGS) entry which is preliminary data.</text>
</comment>
<dbReference type="InterPro" id="IPR005828">
    <property type="entry name" value="MFS_sugar_transport-like"/>
</dbReference>
<keyword evidence="4 9" id="KW-0812">Transmembrane</keyword>
<evidence type="ECO:0000256" key="6">
    <source>
        <dbReference type="ARBA" id="ARBA00023136"/>
    </source>
</evidence>
<evidence type="ECO:0000313" key="12">
    <source>
        <dbReference type="Proteomes" id="UP000091918"/>
    </source>
</evidence>
<dbReference type="PANTHER" id="PTHR48022">
    <property type="entry name" value="PLASTIDIC GLUCOSE TRANSPORTER 4"/>
    <property type="match status" value="1"/>
</dbReference>
<dbReference type="PANTHER" id="PTHR48022:SF7">
    <property type="entry name" value="MAJOR FACILITATOR SUPERFAMILY (MFS) PROFILE DOMAIN-CONTAINING PROTEIN-RELATED"/>
    <property type="match status" value="1"/>
</dbReference>
<evidence type="ECO:0000313" key="11">
    <source>
        <dbReference type="EMBL" id="OAX78528.1"/>
    </source>
</evidence>
<dbReference type="PROSITE" id="PS50850">
    <property type="entry name" value="MFS"/>
    <property type="match status" value="1"/>
</dbReference>
<dbReference type="Proteomes" id="UP000091918">
    <property type="component" value="Unassembled WGS sequence"/>
</dbReference>
<dbReference type="PROSITE" id="PS00217">
    <property type="entry name" value="SUGAR_TRANSPORT_2"/>
    <property type="match status" value="1"/>
</dbReference>
<evidence type="ECO:0000256" key="1">
    <source>
        <dbReference type="ARBA" id="ARBA00004141"/>
    </source>
</evidence>
<dbReference type="InterPro" id="IPR036259">
    <property type="entry name" value="MFS_trans_sf"/>
</dbReference>
<dbReference type="CDD" id="cd17356">
    <property type="entry name" value="MFS_HXT"/>
    <property type="match status" value="1"/>
</dbReference>
<name>A0A1B7NP24_9EURO</name>
<feature type="compositionally biased region" description="Polar residues" evidence="8">
    <location>
        <begin position="532"/>
        <end position="544"/>
    </location>
</feature>
<dbReference type="OrthoDB" id="4142200at2759"/>
<evidence type="ECO:0000256" key="8">
    <source>
        <dbReference type="SAM" id="MobiDB-lite"/>
    </source>
</evidence>
<keyword evidence="5 9" id="KW-1133">Transmembrane helix</keyword>
<sequence length="597" mass="65347">MAVQPKARELTNIYSIAAVAVVGGGLFGFDISSMSALISTPQYLCYFNEGPDYYGVITPENPDGRCSGPRPSTQGGITAAMPGGSWVGALVSGYLSDILGRKKSIQVGSVFWIIGSIICAAAQNIGMLIGGRFINGFAVGICSAQVPVYISELAPPSRRGRLVGAQQWAITWGILIMFYMSYGCTFIGPENGTAAFRLPWALQMIPGIFLLVALFFMPESPRWLAKKGFWSETERIISAIHAKGDVNHPFVRKELQEIEYFVQLEKTNDTTYFDLFKRNMIFRTHVGVFTQIWSQLTGMNVMMYYITYVFAMAGLRGNTLLVSSSIQFIINVAMTVPALIWVDRWGRRPTLLVGGLLMCTWMFATGSIMATNGRYVPEGINGVRAVSWAVNPGPAAKAVVACTYLFVASFAPTWGPVSWIYPPELFPLRFRGKAVALCTSANWIFNFALSYFVPPAFENIQWKTYMVFGTFCAAMTIHVFFAFPETAGKSLEAIEEIFLKRVPAWKTRVTTKETIAAEHGDIEAKHTFAEHNQAQSDTVMRETQASGTAGSGTADAQVTGNGNNAKENTDNGSLATEQDKLTTSTPPTERTTTSGSN</sequence>
<dbReference type="STRING" id="1658172.A0A1B7NP24"/>
<feature type="region of interest" description="Disordered" evidence="8">
    <location>
        <begin position="532"/>
        <end position="597"/>
    </location>
</feature>
<organism evidence="11 12">
    <name type="scientific">Emergomyces africanus</name>
    <dbReference type="NCBI Taxonomy" id="1955775"/>
    <lineage>
        <taxon>Eukaryota</taxon>
        <taxon>Fungi</taxon>
        <taxon>Dikarya</taxon>
        <taxon>Ascomycota</taxon>
        <taxon>Pezizomycotina</taxon>
        <taxon>Eurotiomycetes</taxon>
        <taxon>Eurotiomycetidae</taxon>
        <taxon>Onygenales</taxon>
        <taxon>Ajellomycetaceae</taxon>
        <taxon>Emergomyces</taxon>
    </lineage>
</organism>
<dbReference type="NCBIfam" id="TIGR00879">
    <property type="entry name" value="SP"/>
    <property type="match status" value="1"/>
</dbReference>
<evidence type="ECO:0000256" key="7">
    <source>
        <dbReference type="RuleBase" id="RU003346"/>
    </source>
</evidence>
<dbReference type="InterPro" id="IPR020846">
    <property type="entry name" value="MFS_dom"/>
</dbReference>
<feature type="transmembrane region" description="Helical" evidence="9">
    <location>
        <begin position="349"/>
        <end position="370"/>
    </location>
</feature>
<feature type="transmembrane region" description="Helical" evidence="9">
    <location>
        <begin position="200"/>
        <end position="217"/>
    </location>
</feature>
<dbReference type="GO" id="GO:0005351">
    <property type="term" value="F:carbohydrate:proton symporter activity"/>
    <property type="evidence" value="ECO:0007669"/>
    <property type="project" value="TreeGrafter"/>
</dbReference>
<feature type="transmembrane region" description="Helical" evidence="9">
    <location>
        <begin position="162"/>
        <end position="180"/>
    </location>
</feature>
<dbReference type="PRINTS" id="PR00171">
    <property type="entry name" value="SUGRTRNSPORT"/>
</dbReference>
<evidence type="ECO:0000256" key="3">
    <source>
        <dbReference type="ARBA" id="ARBA00022448"/>
    </source>
</evidence>
<feature type="compositionally biased region" description="Polar residues" evidence="8">
    <location>
        <begin position="556"/>
        <end position="576"/>
    </location>
</feature>
<evidence type="ECO:0000259" key="10">
    <source>
        <dbReference type="PROSITE" id="PS50850"/>
    </source>
</evidence>
<dbReference type="InterPro" id="IPR050360">
    <property type="entry name" value="MFS_Sugar_Transporters"/>
</dbReference>